<dbReference type="EMBL" id="JARBHB010000010">
    <property type="protein sequence ID" value="KAJ8874296.1"/>
    <property type="molecule type" value="Genomic_DNA"/>
</dbReference>
<proteinExistence type="predicted"/>
<evidence type="ECO:0000313" key="2">
    <source>
        <dbReference type="EMBL" id="KAJ8874296.1"/>
    </source>
</evidence>
<sequence>MYHEVTDDCSVNLLLELHHPFAVGATGTTERPAVNSALEPRLSLDPLSPEQTTVPPPPFPCGVSRLQLIATVTGAHSGGHFKHFAGTAKEVVGAFATRELKICRAEGTGARTRDPPTKSRLHYPLAMAPLQKYTELLTTSYSKFVSLTHPVPQSRRPVAPSTVPLLALFTSDGRCRRFASSARLPLIAAQVPRSFPAPRVALREGEGDDQNVLERITQGINSPKKGARYRDMRGSLGFVNSRALLGLRVKHLTHRTSHTRAGEQDKRCKWRQETAISFVEFSFVILQATRQSRTCCTRRVLVIGTLNRRNQRPGGHGAVVVTLLTSHQGESGSIPGGVALGFSHDDAAGRHLSRLELGPVPYTPPCTNDCLYALRTWYGLFRWQEGECTACMKKRWSARSNVLSTLLSMRQPLHNLKTSHVTMPELEPDLATFSGGNIQKLMVWSGRRNTGVEETRYPPEGPLGSGIARHDTHVRKRCHRKSIGCSRGTEARSQLYRKLQPRTRLKRCHRTANQRLVTSSPAGSPPRSRSDTRPVPSMSRSQRMVTVSEEV</sequence>
<keyword evidence="3" id="KW-1185">Reference proteome</keyword>
<evidence type="ECO:0000313" key="3">
    <source>
        <dbReference type="Proteomes" id="UP001159363"/>
    </source>
</evidence>
<protein>
    <submittedName>
        <fullName evidence="2">Uncharacterized protein</fullName>
    </submittedName>
</protein>
<comment type="caution">
    <text evidence="2">The sequence shown here is derived from an EMBL/GenBank/DDBJ whole genome shotgun (WGS) entry which is preliminary data.</text>
</comment>
<evidence type="ECO:0000256" key="1">
    <source>
        <dbReference type="SAM" id="MobiDB-lite"/>
    </source>
</evidence>
<dbReference type="Proteomes" id="UP001159363">
    <property type="component" value="Chromosome 9"/>
</dbReference>
<reference evidence="2 3" key="1">
    <citation type="submission" date="2023-02" db="EMBL/GenBank/DDBJ databases">
        <title>LHISI_Scaffold_Assembly.</title>
        <authorList>
            <person name="Stuart O.P."/>
            <person name="Cleave R."/>
            <person name="Magrath M.J.L."/>
            <person name="Mikheyev A.S."/>
        </authorList>
    </citation>
    <scope>NUCLEOTIDE SEQUENCE [LARGE SCALE GENOMIC DNA]</scope>
    <source>
        <strain evidence="2">Daus_M_001</strain>
        <tissue evidence="2">Leg muscle</tissue>
    </source>
</reference>
<accession>A0ABQ9GQM6</accession>
<gene>
    <name evidence="2" type="ORF">PR048_025142</name>
</gene>
<organism evidence="2 3">
    <name type="scientific">Dryococelus australis</name>
    <dbReference type="NCBI Taxonomy" id="614101"/>
    <lineage>
        <taxon>Eukaryota</taxon>
        <taxon>Metazoa</taxon>
        <taxon>Ecdysozoa</taxon>
        <taxon>Arthropoda</taxon>
        <taxon>Hexapoda</taxon>
        <taxon>Insecta</taxon>
        <taxon>Pterygota</taxon>
        <taxon>Neoptera</taxon>
        <taxon>Polyneoptera</taxon>
        <taxon>Phasmatodea</taxon>
        <taxon>Verophasmatodea</taxon>
        <taxon>Anareolatae</taxon>
        <taxon>Phasmatidae</taxon>
        <taxon>Eurycanthinae</taxon>
        <taxon>Dryococelus</taxon>
    </lineage>
</organism>
<feature type="region of interest" description="Disordered" evidence="1">
    <location>
        <begin position="509"/>
        <end position="551"/>
    </location>
</feature>
<name>A0ABQ9GQM6_9NEOP</name>